<dbReference type="InterPro" id="IPR050565">
    <property type="entry name" value="LYPA1-2/EST-like"/>
</dbReference>
<evidence type="ECO:0000259" key="10">
    <source>
        <dbReference type="Pfam" id="PF02230"/>
    </source>
</evidence>
<dbReference type="EC" id="3.1.2.22" evidence="2"/>
<keyword evidence="6" id="KW-0276">Fatty acid metabolism</keyword>
<evidence type="ECO:0000256" key="1">
    <source>
        <dbReference type="ARBA" id="ARBA00006499"/>
    </source>
</evidence>
<dbReference type="PANTHER" id="PTHR10655:SF17">
    <property type="entry name" value="LYSOPHOSPHOLIPASE-LIKE PROTEIN 1"/>
    <property type="match status" value="1"/>
</dbReference>
<feature type="domain" description="Phospholipase/carboxylesterase/thioesterase" evidence="10">
    <location>
        <begin position="9"/>
        <end position="229"/>
    </location>
</feature>
<dbReference type="GO" id="GO:0005737">
    <property type="term" value="C:cytoplasm"/>
    <property type="evidence" value="ECO:0007669"/>
    <property type="project" value="TreeGrafter"/>
</dbReference>
<name>A0A9P8TKS7_WICPI</name>
<evidence type="ECO:0000256" key="8">
    <source>
        <dbReference type="ARBA" id="ARBA00031195"/>
    </source>
</evidence>
<sequence length="233" mass="25374">MSPSISAVRVPSKSEKPTAAVIFVHGLGDSGQGWKSISEHARKSPEFDHISFIFPNAPVIPLTVRGGAKMSAWFDIHQFGGVGDKHDYDGYLKSVKAVEALVKEQIRLGVPAERIIIGGFSQGAAVTLGSLATLDTKIGGFLPFSAPVTQFLDVIGSEERHSKANLNTPVFHGQRTSDPVVQKQAGDRASDFFTKHLGYKNYTYKVYPGLAHSVNNEEFMEIFDMIRKVAPSN</sequence>
<dbReference type="GO" id="GO:0008474">
    <property type="term" value="F:palmitoyl-(protein) hydrolase activity"/>
    <property type="evidence" value="ECO:0007669"/>
    <property type="project" value="UniProtKB-EC"/>
</dbReference>
<dbReference type="GO" id="GO:0052689">
    <property type="term" value="F:carboxylic ester hydrolase activity"/>
    <property type="evidence" value="ECO:0007669"/>
    <property type="project" value="UniProtKB-KW"/>
</dbReference>
<evidence type="ECO:0000313" key="11">
    <source>
        <dbReference type="EMBL" id="KAH3682501.1"/>
    </source>
</evidence>
<dbReference type="PANTHER" id="PTHR10655">
    <property type="entry name" value="LYSOPHOSPHOLIPASE-RELATED"/>
    <property type="match status" value="1"/>
</dbReference>
<reference evidence="11" key="1">
    <citation type="journal article" date="2021" name="Open Biol.">
        <title>Shared evolutionary footprints suggest mitochondrial oxidative damage underlies multiple complex I losses in fungi.</title>
        <authorList>
            <person name="Schikora-Tamarit M.A."/>
            <person name="Marcet-Houben M."/>
            <person name="Nosek J."/>
            <person name="Gabaldon T."/>
        </authorList>
    </citation>
    <scope>NUCLEOTIDE SEQUENCE</scope>
    <source>
        <strain evidence="11">CBS2887</strain>
    </source>
</reference>
<dbReference type="SUPFAM" id="SSF53474">
    <property type="entry name" value="alpha/beta-Hydrolases"/>
    <property type="match status" value="1"/>
</dbReference>
<comment type="function">
    <text evidence="7">Hydrolyzes fatty acids from S-acylated cysteine residues in proteins with a strong preference for palmitoylated G-alpha proteins over other acyl substrates. Mediates the deacylation of G-alpha proteins such as GPA1 in vivo, but has weak or no activity toward palmitoylated Ras proteins. Has weak lysophospholipase activity in vitro; however such activity may not exist in vivo.</text>
</comment>
<protein>
    <recommendedName>
        <fullName evidence="3">Acyl-protein thioesterase 1</fullName>
        <ecNumber evidence="2">3.1.2.22</ecNumber>
    </recommendedName>
    <alternativeName>
        <fullName evidence="8">Palmitoyl-protein hydrolase</fullName>
    </alternativeName>
</protein>
<evidence type="ECO:0000256" key="7">
    <source>
        <dbReference type="ARBA" id="ARBA00029392"/>
    </source>
</evidence>
<dbReference type="EMBL" id="JAEUBG010003672">
    <property type="protein sequence ID" value="KAH3682501.1"/>
    <property type="molecule type" value="Genomic_DNA"/>
</dbReference>
<keyword evidence="5" id="KW-0378">Hydrolase</keyword>
<evidence type="ECO:0000256" key="9">
    <source>
        <dbReference type="ARBA" id="ARBA00047337"/>
    </source>
</evidence>
<reference evidence="11" key="2">
    <citation type="submission" date="2021-01" db="EMBL/GenBank/DDBJ databases">
        <authorList>
            <person name="Schikora-Tamarit M.A."/>
        </authorList>
    </citation>
    <scope>NUCLEOTIDE SEQUENCE</scope>
    <source>
        <strain evidence="11">CBS2887</strain>
    </source>
</reference>
<dbReference type="Proteomes" id="UP000774326">
    <property type="component" value="Unassembled WGS sequence"/>
</dbReference>
<dbReference type="OrthoDB" id="2418081at2759"/>
<evidence type="ECO:0000256" key="2">
    <source>
        <dbReference type="ARBA" id="ARBA00012423"/>
    </source>
</evidence>
<accession>A0A9P8TKS7</accession>
<evidence type="ECO:0000313" key="12">
    <source>
        <dbReference type="Proteomes" id="UP000774326"/>
    </source>
</evidence>
<evidence type="ECO:0000256" key="3">
    <source>
        <dbReference type="ARBA" id="ARBA00014923"/>
    </source>
</evidence>
<comment type="similarity">
    <text evidence="1">Belongs to the AB hydrolase superfamily. AB hydrolase 2 family.</text>
</comment>
<gene>
    <name evidence="11" type="ORF">WICPIJ_006531</name>
</gene>
<comment type="caution">
    <text evidence="11">The sequence shown here is derived from an EMBL/GenBank/DDBJ whole genome shotgun (WGS) entry which is preliminary data.</text>
</comment>
<evidence type="ECO:0000256" key="5">
    <source>
        <dbReference type="ARBA" id="ARBA00022801"/>
    </source>
</evidence>
<proteinExistence type="inferred from homology"/>
<dbReference type="Pfam" id="PF02230">
    <property type="entry name" value="Abhydrolase_2"/>
    <property type="match status" value="1"/>
</dbReference>
<dbReference type="AlphaFoldDB" id="A0A9P8TKS7"/>
<keyword evidence="12" id="KW-1185">Reference proteome</keyword>
<dbReference type="InterPro" id="IPR003140">
    <property type="entry name" value="PLipase/COase/thioEstase"/>
</dbReference>
<evidence type="ECO:0000256" key="6">
    <source>
        <dbReference type="ARBA" id="ARBA00022832"/>
    </source>
</evidence>
<dbReference type="GO" id="GO:0006631">
    <property type="term" value="P:fatty acid metabolic process"/>
    <property type="evidence" value="ECO:0007669"/>
    <property type="project" value="UniProtKB-KW"/>
</dbReference>
<dbReference type="InterPro" id="IPR029058">
    <property type="entry name" value="AB_hydrolase_fold"/>
</dbReference>
<dbReference type="Gene3D" id="3.40.50.1820">
    <property type="entry name" value="alpha/beta hydrolase"/>
    <property type="match status" value="1"/>
</dbReference>
<keyword evidence="6" id="KW-0443">Lipid metabolism</keyword>
<organism evidence="11 12">
    <name type="scientific">Wickerhamomyces pijperi</name>
    <name type="common">Yeast</name>
    <name type="synonym">Pichia pijperi</name>
    <dbReference type="NCBI Taxonomy" id="599730"/>
    <lineage>
        <taxon>Eukaryota</taxon>
        <taxon>Fungi</taxon>
        <taxon>Dikarya</taxon>
        <taxon>Ascomycota</taxon>
        <taxon>Saccharomycotina</taxon>
        <taxon>Saccharomycetes</taxon>
        <taxon>Phaffomycetales</taxon>
        <taxon>Wickerhamomycetaceae</taxon>
        <taxon>Wickerhamomyces</taxon>
    </lineage>
</organism>
<keyword evidence="4" id="KW-0719">Serine esterase</keyword>
<evidence type="ECO:0000256" key="4">
    <source>
        <dbReference type="ARBA" id="ARBA00022487"/>
    </source>
</evidence>
<comment type="catalytic activity">
    <reaction evidence="9">
        <text>S-hexadecanoyl-L-cysteinyl-[protein] + H2O = L-cysteinyl-[protein] + hexadecanoate + H(+)</text>
        <dbReference type="Rhea" id="RHEA:19233"/>
        <dbReference type="Rhea" id="RHEA-COMP:10131"/>
        <dbReference type="Rhea" id="RHEA-COMP:11032"/>
        <dbReference type="ChEBI" id="CHEBI:7896"/>
        <dbReference type="ChEBI" id="CHEBI:15377"/>
        <dbReference type="ChEBI" id="CHEBI:15378"/>
        <dbReference type="ChEBI" id="CHEBI:29950"/>
        <dbReference type="ChEBI" id="CHEBI:74151"/>
        <dbReference type="EC" id="3.1.2.22"/>
    </reaction>
</comment>